<gene>
    <name evidence="1" type="ORF">BDM02DRAFT_3114596</name>
</gene>
<name>A0ACB6ZHW8_THEGA</name>
<sequence>MWDCIEPPCTVWTNDSCGTHVYVSPNDNYTLAQVKAVARAVLYFEPAINALVPDHRLNKMWCKTFFPNNANFQGKEVAQAIARVDEVRSLEGIVELMNSPPNPFTILDRLYTWNFTNLPNPLRSTIEFRQGEGVTTSLDALAWAEFVVTFTGAALAVADVPNPPNYFD</sequence>
<dbReference type="Proteomes" id="UP000886501">
    <property type="component" value="Unassembled WGS sequence"/>
</dbReference>
<keyword evidence="2" id="KW-1185">Reference proteome</keyword>
<protein>
    <submittedName>
        <fullName evidence="1">Uncharacterized protein</fullName>
    </submittedName>
</protein>
<accession>A0ACB6ZHW8</accession>
<evidence type="ECO:0000313" key="2">
    <source>
        <dbReference type="Proteomes" id="UP000886501"/>
    </source>
</evidence>
<reference evidence="1" key="2">
    <citation type="journal article" date="2020" name="Nat. Commun.">
        <title>Large-scale genome sequencing of mycorrhizal fungi provides insights into the early evolution of symbiotic traits.</title>
        <authorList>
            <person name="Miyauchi S."/>
            <person name="Kiss E."/>
            <person name="Kuo A."/>
            <person name="Drula E."/>
            <person name="Kohler A."/>
            <person name="Sanchez-Garcia M."/>
            <person name="Morin E."/>
            <person name="Andreopoulos B."/>
            <person name="Barry K.W."/>
            <person name="Bonito G."/>
            <person name="Buee M."/>
            <person name="Carver A."/>
            <person name="Chen C."/>
            <person name="Cichocki N."/>
            <person name="Clum A."/>
            <person name="Culley D."/>
            <person name="Crous P.W."/>
            <person name="Fauchery L."/>
            <person name="Girlanda M."/>
            <person name="Hayes R.D."/>
            <person name="Keri Z."/>
            <person name="LaButti K."/>
            <person name="Lipzen A."/>
            <person name="Lombard V."/>
            <person name="Magnuson J."/>
            <person name="Maillard F."/>
            <person name="Murat C."/>
            <person name="Nolan M."/>
            <person name="Ohm R.A."/>
            <person name="Pangilinan J."/>
            <person name="Pereira M.F."/>
            <person name="Perotto S."/>
            <person name="Peter M."/>
            <person name="Pfister S."/>
            <person name="Riley R."/>
            <person name="Sitrit Y."/>
            <person name="Stielow J.B."/>
            <person name="Szollosi G."/>
            <person name="Zifcakova L."/>
            <person name="Stursova M."/>
            <person name="Spatafora J.W."/>
            <person name="Tedersoo L."/>
            <person name="Vaario L.M."/>
            <person name="Yamada A."/>
            <person name="Yan M."/>
            <person name="Wang P."/>
            <person name="Xu J."/>
            <person name="Bruns T."/>
            <person name="Baldrian P."/>
            <person name="Vilgalys R."/>
            <person name="Dunand C."/>
            <person name="Henrissat B."/>
            <person name="Grigoriev I.V."/>
            <person name="Hibbett D."/>
            <person name="Nagy L.G."/>
            <person name="Martin F.M."/>
        </authorList>
    </citation>
    <scope>NUCLEOTIDE SEQUENCE</scope>
    <source>
        <strain evidence="1">P2</strain>
    </source>
</reference>
<dbReference type="EMBL" id="MU118004">
    <property type="protein sequence ID" value="KAF9649035.1"/>
    <property type="molecule type" value="Genomic_DNA"/>
</dbReference>
<proteinExistence type="predicted"/>
<feature type="non-terminal residue" evidence="1">
    <location>
        <position position="168"/>
    </location>
</feature>
<organism evidence="1 2">
    <name type="scientific">Thelephora ganbajun</name>
    <name type="common">Ganba fungus</name>
    <dbReference type="NCBI Taxonomy" id="370292"/>
    <lineage>
        <taxon>Eukaryota</taxon>
        <taxon>Fungi</taxon>
        <taxon>Dikarya</taxon>
        <taxon>Basidiomycota</taxon>
        <taxon>Agaricomycotina</taxon>
        <taxon>Agaricomycetes</taxon>
        <taxon>Thelephorales</taxon>
        <taxon>Thelephoraceae</taxon>
        <taxon>Thelephora</taxon>
    </lineage>
</organism>
<reference evidence="1" key="1">
    <citation type="submission" date="2019-10" db="EMBL/GenBank/DDBJ databases">
        <authorList>
            <consortium name="DOE Joint Genome Institute"/>
            <person name="Kuo A."/>
            <person name="Miyauchi S."/>
            <person name="Kiss E."/>
            <person name="Drula E."/>
            <person name="Kohler A."/>
            <person name="Sanchez-Garcia M."/>
            <person name="Andreopoulos B."/>
            <person name="Barry K.W."/>
            <person name="Bonito G."/>
            <person name="Buee M."/>
            <person name="Carver A."/>
            <person name="Chen C."/>
            <person name="Cichocki N."/>
            <person name="Clum A."/>
            <person name="Culley D."/>
            <person name="Crous P.W."/>
            <person name="Fauchery L."/>
            <person name="Girlanda M."/>
            <person name="Hayes R."/>
            <person name="Keri Z."/>
            <person name="Labutti K."/>
            <person name="Lipzen A."/>
            <person name="Lombard V."/>
            <person name="Magnuson J."/>
            <person name="Maillard F."/>
            <person name="Morin E."/>
            <person name="Murat C."/>
            <person name="Nolan M."/>
            <person name="Ohm R."/>
            <person name="Pangilinan J."/>
            <person name="Pereira M."/>
            <person name="Perotto S."/>
            <person name="Peter M."/>
            <person name="Riley R."/>
            <person name="Sitrit Y."/>
            <person name="Stielow B."/>
            <person name="Szollosi G."/>
            <person name="Zifcakova L."/>
            <person name="Stursova M."/>
            <person name="Spatafora J.W."/>
            <person name="Tedersoo L."/>
            <person name="Vaario L.-M."/>
            <person name="Yamada A."/>
            <person name="Yan M."/>
            <person name="Wang P."/>
            <person name="Xu J."/>
            <person name="Bruns T."/>
            <person name="Baldrian P."/>
            <person name="Vilgalys R."/>
            <person name="Henrissat B."/>
            <person name="Grigoriev I.V."/>
            <person name="Hibbett D."/>
            <person name="Nagy L.G."/>
            <person name="Martin F.M."/>
        </authorList>
    </citation>
    <scope>NUCLEOTIDE SEQUENCE</scope>
    <source>
        <strain evidence="1">P2</strain>
    </source>
</reference>
<comment type="caution">
    <text evidence="1">The sequence shown here is derived from an EMBL/GenBank/DDBJ whole genome shotgun (WGS) entry which is preliminary data.</text>
</comment>
<evidence type="ECO:0000313" key="1">
    <source>
        <dbReference type="EMBL" id="KAF9649035.1"/>
    </source>
</evidence>